<evidence type="ECO:0000313" key="3">
    <source>
        <dbReference type="Proteomes" id="UP000243887"/>
    </source>
</evidence>
<keyword evidence="3" id="KW-1185">Reference proteome</keyword>
<proteinExistence type="predicted"/>
<keyword evidence="1" id="KW-1133">Transmembrane helix</keyword>
<accession>A0A1I3RA53</accession>
<reference evidence="3" key="1">
    <citation type="submission" date="2016-10" db="EMBL/GenBank/DDBJ databases">
        <authorList>
            <person name="Varghese N."/>
            <person name="Submissions S."/>
        </authorList>
    </citation>
    <scope>NUCLEOTIDE SEQUENCE [LARGE SCALE GENOMIC DNA]</scope>
    <source>
        <strain evidence="3">DSM 26542</strain>
    </source>
</reference>
<dbReference type="OrthoDB" id="1493032at2"/>
<organism evidence="2 3">
    <name type="scientific">Myroides guanonis</name>
    <dbReference type="NCBI Taxonomy" id="1150112"/>
    <lineage>
        <taxon>Bacteria</taxon>
        <taxon>Pseudomonadati</taxon>
        <taxon>Bacteroidota</taxon>
        <taxon>Flavobacteriia</taxon>
        <taxon>Flavobacteriales</taxon>
        <taxon>Flavobacteriaceae</taxon>
        <taxon>Myroides</taxon>
    </lineage>
</organism>
<dbReference type="STRING" id="1150112.SAMN04487893_10775"/>
<sequence>MKLDFILQLAAYTIPALVTAAISYIYFSELLKRQSKKDAFLLHQKGQIDILPIKLQAYERFTILLERIDLSKIVLRVAPISNDKTAYQVLLIQHIEQEFEYNLSQQIYISKELWNILSNIKNSIILQIQSTASINTISDADSLRKNLINYKVDSTTSVEVGLLAIKEEVNFYTK</sequence>
<dbReference type="Pfam" id="PF25589">
    <property type="entry name" value="DUF7935"/>
    <property type="match status" value="1"/>
</dbReference>
<dbReference type="EMBL" id="FORU01000007">
    <property type="protein sequence ID" value="SFJ42207.1"/>
    <property type="molecule type" value="Genomic_DNA"/>
</dbReference>
<dbReference type="RefSeq" id="WP_090678864.1">
    <property type="nucleotide sequence ID" value="NZ_FORU01000007.1"/>
</dbReference>
<feature type="transmembrane region" description="Helical" evidence="1">
    <location>
        <begin position="6"/>
        <end position="27"/>
    </location>
</feature>
<dbReference type="InterPro" id="IPR057695">
    <property type="entry name" value="DUF7935"/>
</dbReference>
<evidence type="ECO:0000256" key="1">
    <source>
        <dbReference type="SAM" id="Phobius"/>
    </source>
</evidence>
<keyword evidence="1" id="KW-0812">Transmembrane</keyword>
<protein>
    <submittedName>
        <fullName evidence="2">Uncharacterized protein</fullName>
    </submittedName>
</protein>
<gene>
    <name evidence="2" type="ORF">SAMN04487893_10775</name>
</gene>
<evidence type="ECO:0000313" key="2">
    <source>
        <dbReference type="EMBL" id="SFJ42207.1"/>
    </source>
</evidence>
<dbReference type="Proteomes" id="UP000243887">
    <property type="component" value="Unassembled WGS sequence"/>
</dbReference>
<keyword evidence="1" id="KW-0472">Membrane</keyword>
<name>A0A1I3RA53_9FLAO</name>
<dbReference type="AlphaFoldDB" id="A0A1I3RA53"/>